<accession>A0A550CCV5</accession>
<evidence type="ECO:0000313" key="2">
    <source>
        <dbReference type="Proteomes" id="UP000320762"/>
    </source>
</evidence>
<evidence type="ECO:0000313" key="1">
    <source>
        <dbReference type="EMBL" id="TRM62633.1"/>
    </source>
</evidence>
<protein>
    <submittedName>
        <fullName evidence="1">Uncharacterized protein</fullName>
    </submittedName>
</protein>
<keyword evidence="2" id="KW-1185">Reference proteome</keyword>
<sequence>MSLHDVGAYSSRACSFICPTSTQQRPATIMLANAGLEAACSSSSTWFSLARTAWHVDSVIFKRTHYFEHSSETRAARMNASVDLGIVSHV</sequence>
<reference evidence="1 2" key="1">
    <citation type="journal article" date="2019" name="New Phytol.">
        <title>Comparative genomics reveals unique wood-decay strategies and fruiting body development in the Schizophyllaceae.</title>
        <authorList>
            <person name="Almasi E."/>
            <person name="Sahu N."/>
            <person name="Krizsan K."/>
            <person name="Balint B."/>
            <person name="Kovacs G.M."/>
            <person name="Kiss B."/>
            <person name="Cseklye J."/>
            <person name="Drula E."/>
            <person name="Henrissat B."/>
            <person name="Nagy I."/>
            <person name="Chovatia M."/>
            <person name="Adam C."/>
            <person name="LaButti K."/>
            <person name="Lipzen A."/>
            <person name="Riley R."/>
            <person name="Grigoriev I.V."/>
            <person name="Nagy L.G."/>
        </authorList>
    </citation>
    <scope>NUCLEOTIDE SEQUENCE [LARGE SCALE GENOMIC DNA]</scope>
    <source>
        <strain evidence="1 2">NL-1724</strain>
    </source>
</reference>
<name>A0A550CCV5_9AGAR</name>
<organism evidence="1 2">
    <name type="scientific">Schizophyllum amplum</name>
    <dbReference type="NCBI Taxonomy" id="97359"/>
    <lineage>
        <taxon>Eukaryota</taxon>
        <taxon>Fungi</taxon>
        <taxon>Dikarya</taxon>
        <taxon>Basidiomycota</taxon>
        <taxon>Agaricomycotina</taxon>
        <taxon>Agaricomycetes</taxon>
        <taxon>Agaricomycetidae</taxon>
        <taxon>Agaricales</taxon>
        <taxon>Schizophyllaceae</taxon>
        <taxon>Schizophyllum</taxon>
    </lineage>
</organism>
<gene>
    <name evidence="1" type="ORF">BD626DRAFT_497994</name>
</gene>
<proteinExistence type="predicted"/>
<comment type="caution">
    <text evidence="1">The sequence shown here is derived from an EMBL/GenBank/DDBJ whole genome shotgun (WGS) entry which is preliminary data.</text>
</comment>
<dbReference type="EMBL" id="VDMD01000012">
    <property type="protein sequence ID" value="TRM62633.1"/>
    <property type="molecule type" value="Genomic_DNA"/>
</dbReference>
<dbReference type="Proteomes" id="UP000320762">
    <property type="component" value="Unassembled WGS sequence"/>
</dbReference>
<dbReference type="AlphaFoldDB" id="A0A550CCV5"/>